<gene>
    <name evidence="3" type="ORF">BCT54_20985</name>
</gene>
<feature type="domain" description="DUF4266" evidence="2">
    <location>
        <begin position="116"/>
        <end position="168"/>
    </location>
</feature>
<dbReference type="RefSeq" id="WP_102551714.1">
    <property type="nucleotide sequence ID" value="NZ_MCZF01000070.1"/>
</dbReference>
<feature type="signal peptide" evidence="1">
    <location>
        <begin position="1"/>
        <end position="19"/>
    </location>
</feature>
<comment type="caution">
    <text evidence="3">The sequence shown here is derived from an EMBL/GenBank/DDBJ whole genome shotgun (WGS) entry which is preliminary data.</text>
</comment>
<evidence type="ECO:0000259" key="2">
    <source>
        <dbReference type="Pfam" id="PF14086"/>
    </source>
</evidence>
<evidence type="ECO:0000256" key="1">
    <source>
        <dbReference type="SAM" id="SignalP"/>
    </source>
</evidence>
<dbReference type="Pfam" id="PF14086">
    <property type="entry name" value="DUF4266"/>
    <property type="match status" value="1"/>
</dbReference>
<dbReference type="Proteomes" id="UP000235533">
    <property type="component" value="Unassembled WGS sequence"/>
</dbReference>
<reference evidence="4" key="1">
    <citation type="submission" date="2016-07" db="EMBL/GenBank/DDBJ databases">
        <title>Nontailed viruses are major unrecognized killers of bacteria in the ocean.</title>
        <authorList>
            <person name="Kauffman K."/>
            <person name="Hussain F."/>
            <person name="Yang J."/>
            <person name="Arevalo P."/>
            <person name="Brown J."/>
            <person name="Cutler M."/>
            <person name="Kelly L."/>
            <person name="Polz M.F."/>
        </authorList>
    </citation>
    <scope>NUCLEOTIDE SEQUENCE [LARGE SCALE GENOMIC DNA]</scope>
    <source>
        <strain evidence="4">10N.261.48.B5</strain>
    </source>
</reference>
<sequence length="168" mass="17757">MLIKVTLVGLLAIPMTANATLELDLSGLGKKPIEQQASDNNGKNEGPIVEEEIISSTVYSSGGDYSNQEAKRATRRNIEMVKPKAKQLVIEQKAPEESNKPSALAFVDEFLGIEPVKPWEKGTLAQKEMKPGGTVPEFDVFSEKVFAYKQGSVGGSGVGGGGGGCGCN</sequence>
<keyword evidence="1" id="KW-0732">Signal</keyword>
<name>A0A2N7JSH8_VIBSP</name>
<proteinExistence type="predicted"/>
<dbReference type="EMBL" id="MCZF01000070">
    <property type="protein sequence ID" value="PMM58244.1"/>
    <property type="molecule type" value="Genomic_DNA"/>
</dbReference>
<accession>A0A2N7JSH8</accession>
<evidence type="ECO:0000313" key="3">
    <source>
        <dbReference type="EMBL" id="PMM58244.1"/>
    </source>
</evidence>
<dbReference type="AlphaFoldDB" id="A0A2N7JSH8"/>
<protein>
    <recommendedName>
        <fullName evidence="2">DUF4266 domain-containing protein</fullName>
    </recommendedName>
</protein>
<organism evidence="3 4">
    <name type="scientific">Vibrio splendidus</name>
    <dbReference type="NCBI Taxonomy" id="29497"/>
    <lineage>
        <taxon>Bacteria</taxon>
        <taxon>Pseudomonadati</taxon>
        <taxon>Pseudomonadota</taxon>
        <taxon>Gammaproteobacteria</taxon>
        <taxon>Vibrionales</taxon>
        <taxon>Vibrionaceae</taxon>
        <taxon>Vibrio</taxon>
    </lineage>
</organism>
<feature type="chain" id="PRO_5014801995" description="DUF4266 domain-containing protein" evidence="1">
    <location>
        <begin position="20"/>
        <end position="168"/>
    </location>
</feature>
<evidence type="ECO:0000313" key="4">
    <source>
        <dbReference type="Proteomes" id="UP000235533"/>
    </source>
</evidence>
<dbReference type="InterPro" id="IPR025362">
    <property type="entry name" value="DUF4266"/>
</dbReference>